<evidence type="ECO:0000313" key="1">
    <source>
        <dbReference type="EMBL" id="KAK2994937.1"/>
    </source>
</evidence>
<comment type="caution">
    <text evidence="1">The sequence shown here is derived from an EMBL/GenBank/DDBJ whole genome shotgun (WGS) entry which is preliminary data.</text>
</comment>
<dbReference type="AlphaFoldDB" id="A0AA88UWN2"/>
<gene>
    <name evidence="1" type="ORF">RJ640_013181</name>
</gene>
<protein>
    <submittedName>
        <fullName evidence="1">Uncharacterized protein</fullName>
    </submittedName>
</protein>
<keyword evidence="2" id="KW-1185">Reference proteome</keyword>
<sequence length="83" mass="9629">MESAGSRDLSALLDSEFDSVVRMVFKKITSWEGHRNEENLPSMPEFQVVLASQWWKMQVEDYLYQKDLHLPLVGEKPEAMNAN</sequence>
<organism evidence="1 2">
    <name type="scientific">Escallonia rubra</name>
    <dbReference type="NCBI Taxonomy" id="112253"/>
    <lineage>
        <taxon>Eukaryota</taxon>
        <taxon>Viridiplantae</taxon>
        <taxon>Streptophyta</taxon>
        <taxon>Embryophyta</taxon>
        <taxon>Tracheophyta</taxon>
        <taxon>Spermatophyta</taxon>
        <taxon>Magnoliopsida</taxon>
        <taxon>eudicotyledons</taxon>
        <taxon>Gunneridae</taxon>
        <taxon>Pentapetalae</taxon>
        <taxon>asterids</taxon>
        <taxon>campanulids</taxon>
        <taxon>Escalloniales</taxon>
        <taxon>Escalloniaceae</taxon>
        <taxon>Escallonia</taxon>
    </lineage>
</organism>
<reference evidence="1" key="1">
    <citation type="submission" date="2022-12" db="EMBL/GenBank/DDBJ databases">
        <title>Draft genome assemblies for two species of Escallonia (Escalloniales).</title>
        <authorList>
            <person name="Chanderbali A."/>
            <person name="Dervinis C."/>
            <person name="Anghel I."/>
            <person name="Soltis D."/>
            <person name="Soltis P."/>
            <person name="Zapata F."/>
        </authorList>
    </citation>
    <scope>NUCLEOTIDE SEQUENCE</scope>
    <source>
        <strain evidence="1">UCBG92.1500</strain>
        <tissue evidence="1">Leaf</tissue>
    </source>
</reference>
<proteinExistence type="predicted"/>
<accession>A0AA88UWN2</accession>
<dbReference type="Proteomes" id="UP001187471">
    <property type="component" value="Unassembled WGS sequence"/>
</dbReference>
<evidence type="ECO:0000313" key="2">
    <source>
        <dbReference type="Proteomes" id="UP001187471"/>
    </source>
</evidence>
<dbReference type="EMBL" id="JAVXUO010000156">
    <property type="protein sequence ID" value="KAK2994937.1"/>
    <property type="molecule type" value="Genomic_DNA"/>
</dbReference>
<name>A0AA88UWN2_9ASTE</name>